<sequence>MPKRKRGPYEEGRDHALARRRRDVEERITQGKKVLQKALKAAKSFERQRLGKRLTNARSQGNDGDIQRISKEIEILKGLDLGKVRDAHLRKSILKVKVFAESELLPDEIKAEVEKPDIGEEDLKAWNNVLSGIYNMKPLKEAMSQFIGGLYGAFGVPAPSVKQTSEAKRLEKGLSKDVFQPTEGFEDVSGDLHDSDDAKDDQQAGGAWEGFDSKDDEKPDIHAEDDGMDNESEDIDEEELSRYEALLGGSSDEESFDNEQYKSNRAPGNQGRLPLSLSPTPPSESEFESISSLPSKVSKVSRPKSTAAKVGGSTFLPTLMGGYYEGSDSSASDIDEEVVNNNPVKKNRPGQMARQAIWEKKYGQSANHIKKGLGPVAERKAKDDGWDTKRGAKDGGARGFGSRRGGRDQERGRGGGSQATGENSTVVGERKRGMGKKDDVGVLHPSWQAAKKAKEMKKTAPFQGKKVVFD</sequence>
<dbReference type="GO" id="GO:0030686">
    <property type="term" value="C:90S preribosome"/>
    <property type="evidence" value="ECO:0007669"/>
    <property type="project" value="TreeGrafter"/>
</dbReference>
<evidence type="ECO:0000313" key="5">
    <source>
        <dbReference type="Proteomes" id="UP000054321"/>
    </source>
</evidence>
<feature type="compositionally biased region" description="Low complexity" evidence="2">
    <location>
        <begin position="288"/>
        <end position="305"/>
    </location>
</feature>
<dbReference type="FunCoup" id="A0A0C3CQT5">
    <property type="interactions" value="212"/>
</dbReference>
<dbReference type="Proteomes" id="UP000054321">
    <property type="component" value="Unassembled WGS sequence"/>
</dbReference>
<evidence type="ECO:0000313" key="4">
    <source>
        <dbReference type="EMBL" id="KIN01389.1"/>
    </source>
</evidence>
<feature type="region of interest" description="Disordered" evidence="2">
    <location>
        <begin position="172"/>
        <end position="470"/>
    </location>
</feature>
<dbReference type="STRING" id="913774.A0A0C3CQT5"/>
<feature type="compositionally biased region" description="Acidic residues" evidence="2">
    <location>
        <begin position="226"/>
        <end position="239"/>
    </location>
</feature>
<feature type="compositionally biased region" description="Basic and acidic residues" evidence="2">
    <location>
        <begin position="377"/>
        <end position="396"/>
    </location>
</feature>
<dbReference type="OrthoDB" id="3364872at2759"/>
<organism evidence="4 5">
    <name type="scientific">Oidiodendron maius (strain Zn)</name>
    <dbReference type="NCBI Taxonomy" id="913774"/>
    <lineage>
        <taxon>Eukaryota</taxon>
        <taxon>Fungi</taxon>
        <taxon>Dikarya</taxon>
        <taxon>Ascomycota</taxon>
        <taxon>Pezizomycotina</taxon>
        <taxon>Leotiomycetes</taxon>
        <taxon>Leotiomycetes incertae sedis</taxon>
        <taxon>Myxotrichaceae</taxon>
        <taxon>Oidiodendron</taxon>
    </lineage>
</organism>
<dbReference type="GO" id="GO:0030490">
    <property type="term" value="P:maturation of SSU-rRNA"/>
    <property type="evidence" value="ECO:0007669"/>
    <property type="project" value="TreeGrafter"/>
</dbReference>
<dbReference type="GO" id="GO:0005634">
    <property type="term" value="C:nucleus"/>
    <property type="evidence" value="ECO:0007669"/>
    <property type="project" value="TreeGrafter"/>
</dbReference>
<reference evidence="5" key="2">
    <citation type="submission" date="2015-01" db="EMBL/GenBank/DDBJ databases">
        <title>Evolutionary Origins and Diversification of the Mycorrhizal Mutualists.</title>
        <authorList>
            <consortium name="DOE Joint Genome Institute"/>
            <consortium name="Mycorrhizal Genomics Consortium"/>
            <person name="Kohler A."/>
            <person name="Kuo A."/>
            <person name="Nagy L.G."/>
            <person name="Floudas D."/>
            <person name="Copeland A."/>
            <person name="Barry K.W."/>
            <person name="Cichocki N."/>
            <person name="Veneault-Fourrey C."/>
            <person name="LaButti K."/>
            <person name="Lindquist E.A."/>
            <person name="Lipzen A."/>
            <person name="Lundell T."/>
            <person name="Morin E."/>
            <person name="Murat C."/>
            <person name="Riley R."/>
            <person name="Ohm R."/>
            <person name="Sun H."/>
            <person name="Tunlid A."/>
            <person name="Henrissat B."/>
            <person name="Grigoriev I.V."/>
            <person name="Hibbett D.S."/>
            <person name="Martin F."/>
        </authorList>
    </citation>
    <scope>NUCLEOTIDE SEQUENCE [LARGE SCALE GENOMIC DNA]</scope>
    <source>
        <strain evidence="5">Zn</strain>
    </source>
</reference>
<name>A0A0C3CQT5_OIDMZ</name>
<accession>A0A0C3CQT5</accession>
<dbReference type="EMBL" id="KN832876">
    <property type="protein sequence ID" value="KIN01389.1"/>
    <property type="molecule type" value="Genomic_DNA"/>
</dbReference>
<feature type="compositionally biased region" description="Basic and acidic residues" evidence="2">
    <location>
        <begin position="7"/>
        <end position="25"/>
    </location>
</feature>
<proteinExistence type="predicted"/>
<feature type="region of interest" description="Disordered" evidence="2">
    <location>
        <begin position="1"/>
        <end position="25"/>
    </location>
</feature>
<dbReference type="HOGENOM" id="CLU_029647_0_0_1"/>
<evidence type="ECO:0000256" key="2">
    <source>
        <dbReference type="SAM" id="MobiDB-lite"/>
    </source>
</evidence>
<dbReference type="InterPro" id="IPR037393">
    <property type="entry name" value="Bud22/SRFB1"/>
</dbReference>
<dbReference type="InterPro" id="IPR015158">
    <property type="entry name" value="Bud22_dom"/>
</dbReference>
<protein>
    <recommendedName>
        <fullName evidence="3">Bud22 domain-containing protein</fullName>
    </recommendedName>
</protein>
<keyword evidence="5" id="KW-1185">Reference proteome</keyword>
<keyword evidence="1" id="KW-0175">Coiled coil</keyword>
<evidence type="ECO:0000256" key="1">
    <source>
        <dbReference type="ARBA" id="ARBA00023054"/>
    </source>
</evidence>
<feature type="compositionally biased region" description="Basic and acidic residues" evidence="2">
    <location>
        <begin position="211"/>
        <end position="225"/>
    </location>
</feature>
<dbReference type="PANTHER" id="PTHR23325:SF1">
    <property type="entry name" value="SERUM RESPONSE FACTOR-BINDING PROTEIN 1"/>
    <property type="match status" value="1"/>
</dbReference>
<evidence type="ECO:0000259" key="3">
    <source>
        <dbReference type="Pfam" id="PF09073"/>
    </source>
</evidence>
<dbReference type="PANTHER" id="PTHR23325">
    <property type="entry name" value="SERUM RESPONSE FACTOR-BINDING"/>
    <property type="match status" value="1"/>
</dbReference>
<dbReference type="Pfam" id="PF09073">
    <property type="entry name" value="BUD22"/>
    <property type="match status" value="1"/>
</dbReference>
<feature type="compositionally biased region" description="Basic and acidic residues" evidence="2">
    <location>
        <begin position="428"/>
        <end position="441"/>
    </location>
</feature>
<gene>
    <name evidence="4" type="ORF">OIDMADRAFT_123014</name>
</gene>
<dbReference type="AlphaFoldDB" id="A0A0C3CQT5"/>
<dbReference type="InParanoid" id="A0A0C3CQT5"/>
<feature type="domain" description="Bud22" evidence="3">
    <location>
        <begin position="29"/>
        <end position="470"/>
    </location>
</feature>
<reference evidence="4 5" key="1">
    <citation type="submission" date="2014-04" db="EMBL/GenBank/DDBJ databases">
        <authorList>
            <consortium name="DOE Joint Genome Institute"/>
            <person name="Kuo A."/>
            <person name="Martino E."/>
            <person name="Perotto S."/>
            <person name="Kohler A."/>
            <person name="Nagy L.G."/>
            <person name="Floudas D."/>
            <person name="Copeland A."/>
            <person name="Barry K.W."/>
            <person name="Cichocki N."/>
            <person name="Veneault-Fourrey C."/>
            <person name="LaButti K."/>
            <person name="Lindquist E.A."/>
            <person name="Lipzen A."/>
            <person name="Lundell T."/>
            <person name="Morin E."/>
            <person name="Murat C."/>
            <person name="Sun H."/>
            <person name="Tunlid A."/>
            <person name="Henrissat B."/>
            <person name="Grigoriev I.V."/>
            <person name="Hibbett D.S."/>
            <person name="Martin F."/>
            <person name="Nordberg H.P."/>
            <person name="Cantor M.N."/>
            <person name="Hua S.X."/>
        </authorList>
    </citation>
    <scope>NUCLEOTIDE SEQUENCE [LARGE SCALE GENOMIC DNA]</scope>
    <source>
        <strain evidence="4 5">Zn</strain>
    </source>
</reference>
<feature type="compositionally biased region" description="Basic and acidic residues" evidence="2">
    <location>
        <begin position="190"/>
        <end position="202"/>
    </location>
</feature>